<evidence type="ECO:0008006" key="4">
    <source>
        <dbReference type="Google" id="ProtNLM"/>
    </source>
</evidence>
<sequence length="80" mass="8891">MQLRTMVWMRVALSALALGGTACGSLDLSCQRDQDCLDSELCHPDEQECVRRCSTNLDCYEARPKCQEMGSSNSTRICKA</sequence>
<dbReference type="AlphaFoldDB" id="A0A250JIL4"/>
<evidence type="ECO:0000313" key="2">
    <source>
        <dbReference type="EMBL" id="ATB43312.1"/>
    </source>
</evidence>
<feature type="signal peptide" evidence="1">
    <location>
        <begin position="1"/>
        <end position="17"/>
    </location>
</feature>
<dbReference type="PROSITE" id="PS51257">
    <property type="entry name" value="PROKAR_LIPOPROTEIN"/>
    <property type="match status" value="1"/>
</dbReference>
<accession>A0A250JIL4</accession>
<dbReference type="EMBL" id="CP022098">
    <property type="protein sequence ID" value="ATB43312.1"/>
    <property type="molecule type" value="Genomic_DNA"/>
</dbReference>
<evidence type="ECO:0000256" key="1">
    <source>
        <dbReference type="SAM" id="SignalP"/>
    </source>
</evidence>
<dbReference type="Proteomes" id="UP000217257">
    <property type="component" value="Chromosome"/>
</dbReference>
<organism evidence="2 3">
    <name type="scientific">Cystobacter fuscus</name>
    <dbReference type="NCBI Taxonomy" id="43"/>
    <lineage>
        <taxon>Bacteria</taxon>
        <taxon>Pseudomonadati</taxon>
        <taxon>Myxococcota</taxon>
        <taxon>Myxococcia</taxon>
        <taxon>Myxococcales</taxon>
        <taxon>Cystobacterineae</taxon>
        <taxon>Archangiaceae</taxon>
        <taxon>Cystobacter</taxon>
    </lineage>
</organism>
<keyword evidence="1" id="KW-0732">Signal</keyword>
<evidence type="ECO:0000313" key="3">
    <source>
        <dbReference type="Proteomes" id="UP000217257"/>
    </source>
</evidence>
<name>A0A250JIL4_9BACT</name>
<protein>
    <recommendedName>
        <fullName evidence="4">Lipoprotein</fullName>
    </recommendedName>
</protein>
<proteinExistence type="predicted"/>
<feature type="chain" id="PRO_5012151351" description="Lipoprotein" evidence="1">
    <location>
        <begin position="18"/>
        <end position="80"/>
    </location>
</feature>
<gene>
    <name evidence="2" type="ORF">CYFUS_008792</name>
</gene>
<dbReference type="RefSeq" id="WP_095990745.1">
    <property type="nucleotide sequence ID" value="NZ_CP022098.1"/>
</dbReference>
<dbReference type="KEGG" id="cfus:CYFUS_008792"/>
<reference evidence="2 3" key="1">
    <citation type="submission" date="2017-06" db="EMBL/GenBank/DDBJ databases">
        <title>Sequencing and comparative analysis of myxobacterial genomes.</title>
        <authorList>
            <person name="Rupp O."/>
            <person name="Goesmann A."/>
            <person name="Sogaard-Andersen L."/>
        </authorList>
    </citation>
    <scope>NUCLEOTIDE SEQUENCE [LARGE SCALE GENOMIC DNA]</scope>
    <source>
        <strain evidence="2 3">DSM 52655</strain>
    </source>
</reference>